<dbReference type="CDD" id="cd00190">
    <property type="entry name" value="Tryp_SPc"/>
    <property type="match status" value="1"/>
</dbReference>
<evidence type="ECO:0000256" key="2">
    <source>
        <dbReference type="ARBA" id="ARBA00022729"/>
    </source>
</evidence>
<evidence type="ECO:0000259" key="6">
    <source>
        <dbReference type="PROSITE" id="PS50240"/>
    </source>
</evidence>
<evidence type="ECO:0000313" key="8">
    <source>
        <dbReference type="Proteomes" id="UP000472273"/>
    </source>
</evidence>
<keyword evidence="2" id="KW-0732">Signal</keyword>
<keyword evidence="5" id="KW-0865">Zymogen</keyword>
<sequence length="135" mass="14658">MNVQQIPFFPLRYFSCLELAISPQTQGWDSTSSHIFTRIGLNYPDLVQCLNAPILSDEECNAAYPGQITPNMVCVGYLEGGKDSCQGDSGGPVVCNGMLQGIVSWGIGCALPGYPGVYTKVCRYIDWIDQIIAAN</sequence>
<reference evidence="7" key="1">
    <citation type="submission" date="2025-08" db="UniProtKB">
        <authorList>
            <consortium name="Ensembl"/>
        </authorList>
    </citation>
    <scope>IDENTIFICATION</scope>
</reference>
<keyword evidence="1" id="KW-0645">Protease</keyword>
<dbReference type="GO" id="GO:0006508">
    <property type="term" value="P:proteolysis"/>
    <property type="evidence" value="ECO:0007669"/>
    <property type="project" value="UniProtKB-KW"/>
</dbReference>
<dbReference type="SUPFAM" id="SSF50494">
    <property type="entry name" value="Trypsin-like serine proteases"/>
    <property type="match status" value="1"/>
</dbReference>
<proteinExistence type="predicted"/>
<keyword evidence="8" id="KW-1185">Reference proteome</keyword>
<dbReference type="Ensembl" id="ENSPTXT00000015736.1">
    <property type="protein sequence ID" value="ENSPTXP00000015266.1"/>
    <property type="gene ID" value="ENSPTXG00000010178.1"/>
</dbReference>
<evidence type="ECO:0000256" key="4">
    <source>
        <dbReference type="ARBA" id="ARBA00022825"/>
    </source>
</evidence>
<dbReference type="FunFam" id="2.40.10.10:FF:000248">
    <property type="entry name" value="Anionic trypsin-2"/>
    <property type="match status" value="1"/>
</dbReference>
<protein>
    <recommendedName>
        <fullName evidence="6">Peptidase S1 domain-containing protein</fullName>
    </recommendedName>
</protein>
<dbReference type="Gene3D" id="2.40.10.10">
    <property type="entry name" value="Trypsin-like serine proteases"/>
    <property type="match status" value="1"/>
</dbReference>
<name>A0A670Z2L5_PSETE</name>
<dbReference type="InterPro" id="IPR043504">
    <property type="entry name" value="Peptidase_S1_PA_chymotrypsin"/>
</dbReference>
<dbReference type="InterPro" id="IPR033116">
    <property type="entry name" value="TRYPSIN_SER"/>
</dbReference>
<dbReference type="Pfam" id="PF00089">
    <property type="entry name" value="Trypsin"/>
    <property type="match status" value="1"/>
</dbReference>
<keyword evidence="3" id="KW-0378">Hydrolase</keyword>
<keyword evidence="4" id="KW-0720">Serine protease</keyword>
<gene>
    <name evidence="7" type="primary">LOC113449608</name>
</gene>
<feature type="domain" description="Peptidase S1" evidence="6">
    <location>
        <begin position="1"/>
        <end position="133"/>
    </location>
</feature>
<organism evidence="7 8">
    <name type="scientific">Pseudonaja textilis</name>
    <name type="common">Eastern brown snake</name>
    <dbReference type="NCBI Taxonomy" id="8673"/>
    <lineage>
        <taxon>Eukaryota</taxon>
        <taxon>Metazoa</taxon>
        <taxon>Chordata</taxon>
        <taxon>Craniata</taxon>
        <taxon>Vertebrata</taxon>
        <taxon>Euteleostomi</taxon>
        <taxon>Lepidosauria</taxon>
        <taxon>Squamata</taxon>
        <taxon>Bifurcata</taxon>
        <taxon>Unidentata</taxon>
        <taxon>Episquamata</taxon>
        <taxon>Toxicofera</taxon>
        <taxon>Serpentes</taxon>
        <taxon>Colubroidea</taxon>
        <taxon>Elapidae</taxon>
        <taxon>Hydrophiinae</taxon>
        <taxon>Pseudonaja</taxon>
    </lineage>
</organism>
<evidence type="ECO:0000256" key="3">
    <source>
        <dbReference type="ARBA" id="ARBA00022801"/>
    </source>
</evidence>
<dbReference type="GeneTree" id="ENSGT01050000244883"/>
<evidence type="ECO:0000313" key="7">
    <source>
        <dbReference type="Ensembl" id="ENSPTXP00000015266.1"/>
    </source>
</evidence>
<dbReference type="InterPro" id="IPR009003">
    <property type="entry name" value="Peptidase_S1_PA"/>
</dbReference>
<dbReference type="PANTHER" id="PTHR24264:SF57">
    <property type="entry name" value="TRYPSIN-2"/>
    <property type="match status" value="1"/>
</dbReference>
<dbReference type="GO" id="GO:0004252">
    <property type="term" value="F:serine-type endopeptidase activity"/>
    <property type="evidence" value="ECO:0007669"/>
    <property type="project" value="InterPro"/>
</dbReference>
<dbReference type="PROSITE" id="PS00135">
    <property type="entry name" value="TRYPSIN_SER"/>
    <property type="match status" value="1"/>
</dbReference>
<dbReference type="SMART" id="SM00020">
    <property type="entry name" value="Tryp_SPc"/>
    <property type="match status" value="1"/>
</dbReference>
<dbReference type="PANTHER" id="PTHR24264">
    <property type="entry name" value="TRYPSIN-RELATED"/>
    <property type="match status" value="1"/>
</dbReference>
<dbReference type="InterPro" id="IPR050127">
    <property type="entry name" value="Serine_Proteases_S1"/>
</dbReference>
<evidence type="ECO:0000256" key="1">
    <source>
        <dbReference type="ARBA" id="ARBA00022670"/>
    </source>
</evidence>
<dbReference type="AlphaFoldDB" id="A0A670Z2L5"/>
<evidence type="ECO:0000256" key="5">
    <source>
        <dbReference type="ARBA" id="ARBA00023145"/>
    </source>
</evidence>
<dbReference type="GO" id="GO:0005615">
    <property type="term" value="C:extracellular space"/>
    <property type="evidence" value="ECO:0007669"/>
    <property type="project" value="TreeGrafter"/>
</dbReference>
<dbReference type="InterPro" id="IPR001254">
    <property type="entry name" value="Trypsin_dom"/>
</dbReference>
<accession>A0A670Z2L5</accession>
<dbReference type="Proteomes" id="UP000472273">
    <property type="component" value="Unplaced"/>
</dbReference>
<reference evidence="7" key="2">
    <citation type="submission" date="2025-09" db="UniProtKB">
        <authorList>
            <consortium name="Ensembl"/>
        </authorList>
    </citation>
    <scope>IDENTIFICATION</scope>
</reference>
<dbReference type="PROSITE" id="PS50240">
    <property type="entry name" value="TRYPSIN_DOM"/>
    <property type="match status" value="1"/>
</dbReference>